<keyword evidence="6 8" id="KW-1133">Transmembrane helix</keyword>
<evidence type="ECO:0000256" key="1">
    <source>
        <dbReference type="ARBA" id="ARBA00004377"/>
    </source>
</evidence>
<proteinExistence type="inferred from homology"/>
<gene>
    <name evidence="9" type="ORF">E2L00_18995</name>
</gene>
<comment type="subcellular location">
    <subcellularLocation>
        <location evidence="1 8">Cell inner membrane</location>
        <topology evidence="1 8">Single-pass membrane protein</topology>
    </subcellularLocation>
</comment>
<evidence type="ECO:0000256" key="3">
    <source>
        <dbReference type="ARBA" id="ARBA00022519"/>
    </source>
</evidence>
<protein>
    <submittedName>
        <fullName evidence="9">Hok/Gef family protein</fullName>
    </submittedName>
</protein>
<accession>A0ABX0VTE0</accession>
<evidence type="ECO:0000256" key="7">
    <source>
        <dbReference type="ARBA" id="ARBA00023136"/>
    </source>
</evidence>
<keyword evidence="4" id="KW-1277">Toxin-antitoxin system</keyword>
<keyword evidence="5 8" id="KW-0812">Transmembrane</keyword>
<evidence type="ECO:0000256" key="2">
    <source>
        <dbReference type="ARBA" id="ARBA00022475"/>
    </source>
</evidence>
<reference evidence="9 10" key="1">
    <citation type="journal article" date="2020" name="Microorganisms">
        <title>Polyphasic Characterisation of Cedecea colo sp. nov., a New Enteric Bacterium Isolated from the Koala Hindgut.</title>
        <authorList>
            <person name="Boath J.M."/>
            <person name="Dakhal S."/>
            <person name="Van T.T.H."/>
            <person name="Moore R.J."/>
            <person name="Dekiwadia C."/>
            <person name="Macreadie I.G."/>
        </authorList>
    </citation>
    <scope>NUCLEOTIDE SEQUENCE [LARGE SCALE GENOMIC DNA]</scope>
    <source>
        <strain evidence="9 10">ZA</strain>
    </source>
</reference>
<comment type="similarity">
    <text evidence="8">Belongs to the hok/gef family.</text>
</comment>
<evidence type="ECO:0000256" key="6">
    <source>
        <dbReference type="ARBA" id="ARBA00022989"/>
    </source>
</evidence>
<keyword evidence="3" id="KW-0997">Cell inner membrane</keyword>
<evidence type="ECO:0000313" key="10">
    <source>
        <dbReference type="Proteomes" id="UP000697927"/>
    </source>
</evidence>
<sequence length="51" mass="5724">MRPTRSVVVCLLIVCVTLIALTLLTRRNLCEVKIRTDRQEVAAKLACEPVD</sequence>
<evidence type="ECO:0000313" key="9">
    <source>
        <dbReference type="EMBL" id="NIY49537.1"/>
    </source>
</evidence>
<dbReference type="PRINTS" id="PR00281">
    <property type="entry name" value="HOKGEFTOXIC"/>
</dbReference>
<dbReference type="InterPro" id="IPR000021">
    <property type="entry name" value="Hok/gef_toxin"/>
</dbReference>
<dbReference type="InterPro" id="IPR018084">
    <property type="entry name" value="Hok/gef_toxin_CS"/>
</dbReference>
<comment type="caution">
    <text evidence="9">The sequence shown here is derived from an EMBL/GenBank/DDBJ whole genome shotgun (WGS) entry which is preliminary data.</text>
</comment>
<keyword evidence="10" id="KW-1185">Reference proteome</keyword>
<keyword evidence="7 8" id="KW-0472">Membrane</keyword>
<dbReference type="PROSITE" id="PS00556">
    <property type="entry name" value="HOK_GEF"/>
    <property type="match status" value="1"/>
</dbReference>
<dbReference type="RefSeq" id="WP_167614429.1">
    <property type="nucleotide sequence ID" value="NZ_SOYS01000011.1"/>
</dbReference>
<evidence type="ECO:0000256" key="5">
    <source>
        <dbReference type="ARBA" id="ARBA00022692"/>
    </source>
</evidence>
<dbReference type="Proteomes" id="UP000697927">
    <property type="component" value="Unassembled WGS sequence"/>
</dbReference>
<evidence type="ECO:0000256" key="8">
    <source>
        <dbReference type="RuleBase" id="RU221113"/>
    </source>
</evidence>
<keyword evidence="2" id="KW-1003">Cell membrane</keyword>
<feature type="transmembrane region" description="Helical" evidence="8">
    <location>
        <begin position="6"/>
        <end position="25"/>
    </location>
</feature>
<dbReference type="EMBL" id="SOYS01000011">
    <property type="protein sequence ID" value="NIY49537.1"/>
    <property type="molecule type" value="Genomic_DNA"/>
</dbReference>
<name>A0ABX0VTE0_9ENTR</name>
<dbReference type="Pfam" id="PF01848">
    <property type="entry name" value="HOK_GEF"/>
    <property type="match status" value="1"/>
</dbReference>
<organism evidence="9 10">
    <name type="scientific">Cedecea colo</name>
    <dbReference type="NCBI Taxonomy" id="2552946"/>
    <lineage>
        <taxon>Bacteria</taxon>
        <taxon>Pseudomonadati</taxon>
        <taxon>Pseudomonadota</taxon>
        <taxon>Gammaproteobacteria</taxon>
        <taxon>Enterobacterales</taxon>
        <taxon>Enterobacteriaceae</taxon>
        <taxon>Cedecea</taxon>
    </lineage>
</organism>
<evidence type="ECO:0000256" key="4">
    <source>
        <dbReference type="ARBA" id="ARBA00022649"/>
    </source>
</evidence>